<dbReference type="EMBL" id="JAOQIO010000124">
    <property type="protein sequence ID" value="MCU6797860.1"/>
    <property type="molecule type" value="Genomic_DNA"/>
</dbReference>
<evidence type="ECO:0000256" key="2">
    <source>
        <dbReference type="ARBA" id="ARBA00023054"/>
    </source>
</evidence>
<dbReference type="InterPro" id="IPR058627">
    <property type="entry name" value="MdtA-like_C"/>
</dbReference>
<evidence type="ECO:0000259" key="5">
    <source>
        <dbReference type="Pfam" id="PF25990"/>
    </source>
</evidence>
<comment type="subcellular location">
    <subcellularLocation>
        <location evidence="1">Cell envelope</location>
    </subcellularLocation>
</comment>
<dbReference type="InterPro" id="IPR058636">
    <property type="entry name" value="Beta-barrel_YknX"/>
</dbReference>
<dbReference type="SUPFAM" id="SSF111369">
    <property type="entry name" value="HlyD-like secretion proteins"/>
    <property type="match status" value="2"/>
</dbReference>
<evidence type="ECO:0000313" key="6">
    <source>
        <dbReference type="EMBL" id="MCU6797860.1"/>
    </source>
</evidence>
<name>A0ABT2UT81_9BACL</name>
<evidence type="ECO:0000256" key="3">
    <source>
        <dbReference type="SAM" id="MobiDB-lite"/>
    </source>
</evidence>
<protein>
    <submittedName>
        <fullName evidence="6">HlyD family efflux transporter periplasmic adaptor subunit</fullName>
    </submittedName>
</protein>
<evidence type="ECO:0000259" key="4">
    <source>
        <dbReference type="Pfam" id="PF25967"/>
    </source>
</evidence>
<evidence type="ECO:0000256" key="1">
    <source>
        <dbReference type="ARBA" id="ARBA00004196"/>
    </source>
</evidence>
<dbReference type="Pfam" id="PF25967">
    <property type="entry name" value="RND-MFP_C"/>
    <property type="match status" value="1"/>
</dbReference>
<dbReference type="Pfam" id="PF25990">
    <property type="entry name" value="Beta-barrel_YknX"/>
    <property type="match status" value="1"/>
</dbReference>
<dbReference type="Gene3D" id="2.40.50.100">
    <property type="match status" value="2"/>
</dbReference>
<feature type="region of interest" description="Disordered" evidence="3">
    <location>
        <begin position="531"/>
        <end position="562"/>
    </location>
</feature>
<dbReference type="PANTHER" id="PTHR32347">
    <property type="entry name" value="EFFLUX SYSTEM COMPONENT YKNX-RELATED"/>
    <property type="match status" value="1"/>
</dbReference>
<accession>A0ABT2UT81</accession>
<dbReference type="Gene3D" id="2.40.420.20">
    <property type="match status" value="1"/>
</dbReference>
<feature type="compositionally biased region" description="Gly residues" evidence="3">
    <location>
        <begin position="537"/>
        <end position="562"/>
    </location>
</feature>
<organism evidence="6 7">
    <name type="scientific">Paenibacillus baimaensis</name>
    <dbReference type="NCBI Taxonomy" id="2982185"/>
    <lineage>
        <taxon>Bacteria</taxon>
        <taxon>Bacillati</taxon>
        <taxon>Bacillota</taxon>
        <taxon>Bacilli</taxon>
        <taxon>Bacillales</taxon>
        <taxon>Paenibacillaceae</taxon>
        <taxon>Paenibacillus</taxon>
    </lineage>
</organism>
<keyword evidence="2" id="KW-0175">Coiled coil</keyword>
<dbReference type="Gene3D" id="2.40.30.170">
    <property type="match status" value="1"/>
</dbReference>
<feature type="domain" description="YknX-like beta-barrel" evidence="5">
    <location>
        <begin position="375"/>
        <end position="441"/>
    </location>
</feature>
<comment type="caution">
    <text evidence="6">The sequence shown here is derived from an EMBL/GenBank/DDBJ whole genome shotgun (WGS) entry which is preliminary data.</text>
</comment>
<proteinExistence type="predicted"/>
<keyword evidence="7" id="KW-1185">Reference proteome</keyword>
<evidence type="ECO:0000313" key="7">
    <source>
        <dbReference type="Proteomes" id="UP001652445"/>
    </source>
</evidence>
<dbReference type="InterPro" id="IPR050465">
    <property type="entry name" value="UPF0194_transport"/>
</dbReference>
<dbReference type="Proteomes" id="UP001652445">
    <property type="component" value="Unassembled WGS sequence"/>
</dbReference>
<gene>
    <name evidence="6" type="ORF">OB236_37630</name>
</gene>
<sequence length="562" mass="59053">MNKKKVIIITLAAILVCGGGTYAYLKKDTLLGTKQVAVQQTTYTVKKGNVRTAISGTAQLEPQDQQTIVPPKEGMIKTLNLTRNQTVKKGDLLLEVSDSSLDEKLDSARLTLSGYESDMQDLQTQAGALKTYAPASGKLILATTASEGAGVSKTTKIATIASIDTLTAALPFLQEEAGQIKAGDLIQLTIDGYMLTKSGVVTSVSQSVKSDAKGNHLIDVNIRVDNDGTMDAGQNVKGAITVDGLKLESKVQAALQYKTSVNVMAGVSGNIDQMAIKENQMVNKGDLISTIVSDTLQKDITNKQNQITQSLKSIKDLEDQLEKLKVYAPFDGVFSTDFVDQKKNVLASYPVGTTIASNVQLGAVANLNTLQLPVKVDELDLPKIKVGQKAEVKVDAIAGKVFTGEVTQVSTVGTVTNGVTFYTAVVTLNNASELKYTMTATADILVEDKKDVLVVPVENVKTRNGKKTVSLKKADGTIEAEHEVKIGANSSTLIEITDGLAAGDVLVNQASGAQRKLSQTETDALRNQYQQGVRNGNTGGAAGGGAGGGFPGGGFPAGGGGR</sequence>
<feature type="domain" description="Multidrug resistance protein MdtA-like C-terminal permuted SH3" evidence="4">
    <location>
        <begin position="451"/>
        <end position="507"/>
    </location>
</feature>
<reference evidence="6 7" key="1">
    <citation type="submission" date="2022-09" db="EMBL/GenBank/DDBJ databases">
        <authorList>
            <person name="Han X.L."/>
            <person name="Wang Q."/>
            <person name="Lu T."/>
        </authorList>
    </citation>
    <scope>NUCLEOTIDE SEQUENCE [LARGE SCALE GENOMIC DNA]</scope>
    <source>
        <strain evidence="6 7">WQ 127069</strain>
    </source>
</reference>
<dbReference type="RefSeq" id="WP_076228656.1">
    <property type="nucleotide sequence ID" value="NZ_JAOQIO010000124.1"/>
</dbReference>